<comment type="caution">
    <text evidence="1">The sequence shown here is derived from an EMBL/GenBank/DDBJ whole genome shotgun (WGS) entry which is preliminary data.</text>
</comment>
<protein>
    <submittedName>
        <fullName evidence="1">Uncharacterized protein</fullName>
    </submittedName>
</protein>
<feature type="non-terminal residue" evidence="1">
    <location>
        <position position="1"/>
    </location>
</feature>
<dbReference type="Proteomes" id="UP000708208">
    <property type="component" value="Unassembled WGS sequence"/>
</dbReference>
<evidence type="ECO:0000313" key="1">
    <source>
        <dbReference type="EMBL" id="CAG7830726.1"/>
    </source>
</evidence>
<keyword evidence="2" id="KW-1185">Reference proteome</keyword>
<organism evidence="1 2">
    <name type="scientific">Allacma fusca</name>
    <dbReference type="NCBI Taxonomy" id="39272"/>
    <lineage>
        <taxon>Eukaryota</taxon>
        <taxon>Metazoa</taxon>
        <taxon>Ecdysozoa</taxon>
        <taxon>Arthropoda</taxon>
        <taxon>Hexapoda</taxon>
        <taxon>Collembola</taxon>
        <taxon>Symphypleona</taxon>
        <taxon>Sminthuridae</taxon>
        <taxon>Allacma</taxon>
    </lineage>
</organism>
<proteinExistence type="predicted"/>
<reference evidence="1" key="1">
    <citation type="submission" date="2021-06" db="EMBL/GenBank/DDBJ databases">
        <authorList>
            <person name="Hodson N. C."/>
            <person name="Mongue J. A."/>
            <person name="Jaron S. K."/>
        </authorList>
    </citation>
    <scope>NUCLEOTIDE SEQUENCE</scope>
</reference>
<accession>A0A8J2LFE4</accession>
<gene>
    <name evidence="1" type="ORF">AFUS01_LOCUS40513</name>
</gene>
<sequence length="34" mass="3682">CTYPGVSSGSYNNLHSIIFGHVPIVWDLAVKGCF</sequence>
<dbReference type="EMBL" id="CAJVCH010557320">
    <property type="protein sequence ID" value="CAG7830726.1"/>
    <property type="molecule type" value="Genomic_DNA"/>
</dbReference>
<name>A0A8J2LFE4_9HEXA</name>
<dbReference type="AlphaFoldDB" id="A0A8J2LFE4"/>
<evidence type="ECO:0000313" key="2">
    <source>
        <dbReference type="Proteomes" id="UP000708208"/>
    </source>
</evidence>